<name>A0A0U3I8Y6_9GAMM</name>
<evidence type="ECO:0000313" key="2">
    <source>
        <dbReference type="EMBL" id="ALU43575.1"/>
    </source>
</evidence>
<protein>
    <submittedName>
        <fullName evidence="2">Uncharacterized protein</fullName>
    </submittedName>
</protein>
<dbReference type="EMBL" id="CP013611">
    <property type="protein sequence ID" value="ALU43575.1"/>
    <property type="molecule type" value="Genomic_DNA"/>
</dbReference>
<dbReference type="KEGG" id="prr:AT705_11815"/>
<feature type="region of interest" description="Disordered" evidence="1">
    <location>
        <begin position="360"/>
        <end position="384"/>
    </location>
</feature>
<dbReference type="AlphaFoldDB" id="A0A0U3I8Y6"/>
<sequence length="384" mass="43590">MNIPEISENSQYWVVRAGSGGVNFNLFAHSGVVALGHMDDVKLGSGGRLVAEHLPRIQKELNKINQSLPVEERLVAAQMTANYNQIRMLIEDIKVGDTVFTLTSSHILVGTVISQAYMEPNPLPVQVPKENGFVTRELKNVLRRDVKWEEQRLRSTLPPPVQASMNSQRSVFSLQAHSELLTHWLYSCYIQGNKFHFTNQICHEGEISQFHLSEFQRLIQQLELFAKNQDSVDWFLDDRNQFLDVYTSFGEDGGYTLSNKSIFTSPGTIWGSVYFEQRVSMLLFIVSLTGCMGESSSFQNESDERAVLAHGEHLEKVYDGVVKRTPFELHKSKLEIQLAKPNKTSYKEIIEVKEDMSFATFPPEQDEEVPEGFPDARPNDETGI</sequence>
<dbReference type="Proteomes" id="UP000069015">
    <property type="component" value="Chromosome 1"/>
</dbReference>
<reference evidence="2 3" key="1">
    <citation type="submission" date="2015-12" db="EMBL/GenBank/DDBJ databases">
        <title>Complete genome sequence of Pseudoalteromonas rubra SCSIO 6842, harboring a conjugative plasmid.</title>
        <authorList>
            <person name="Li B."/>
            <person name="Wang X."/>
        </authorList>
    </citation>
    <scope>NUCLEOTIDE SEQUENCE [LARGE SCALE GENOMIC DNA]</scope>
    <source>
        <strain evidence="2 3">SCSIO 6842</strain>
    </source>
</reference>
<organism evidence="2 3">
    <name type="scientific">Pseudoalteromonas rubra</name>
    <dbReference type="NCBI Taxonomy" id="43658"/>
    <lineage>
        <taxon>Bacteria</taxon>
        <taxon>Pseudomonadati</taxon>
        <taxon>Pseudomonadota</taxon>
        <taxon>Gammaproteobacteria</taxon>
        <taxon>Alteromonadales</taxon>
        <taxon>Pseudoalteromonadaceae</taxon>
        <taxon>Pseudoalteromonas</taxon>
    </lineage>
</organism>
<accession>A0A0U3I8Y6</accession>
<evidence type="ECO:0000313" key="3">
    <source>
        <dbReference type="Proteomes" id="UP000069015"/>
    </source>
</evidence>
<dbReference type="RefSeq" id="WP_058796741.1">
    <property type="nucleotide sequence ID" value="NZ_CP013611.1"/>
</dbReference>
<proteinExistence type="predicted"/>
<evidence type="ECO:0000256" key="1">
    <source>
        <dbReference type="SAM" id="MobiDB-lite"/>
    </source>
</evidence>
<gene>
    <name evidence="2" type="ORF">AT705_11815</name>
</gene>